<name>A0ABD2BN76_VESSQ</name>
<reference evidence="1 2" key="1">
    <citation type="journal article" date="2024" name="Ann. Entomol. Soc. Am.">
        <title>Genomic analyses of the southern and eastern yellowjacket wasps (Hymenoptera: Vespidae) reveal evolutionary signatures of social life.</title>
        <authorList>
            <person name="Catto M.A."/>
            <person name="Caine P.B."/>
            <person name="Orr S.E."/>
            <person name="Hunt B.G."/>
            <person name="Goodisman M.A.D."/>
        </authorList>
    </citation>
    <scope>NUCLEOTIDE SEQUENCE [LARGE SCALE GENOMIC DNA]</scope>
    <source>
        <strain evidence="1">233</strain>
        <tissue evidence="1">Head and thorax</tissue>
    </source>
</reference>
<dbReference type="EMBL" id="JAUDFV010000074">
    <property type="protein sequence ID" value="KAL2734228.1"/>
    <property type="molecule type" value="Genomic_DNA"/>
</dbReference>
<dbReference type="AlphaFoldDB" id="A0ABD2BN76"/>
<dbReference type="Proteomes" id="UP001607302">
    <property type="component" value="Unassembled WGS sequence"/>
</dbReference>
<gene>
    <name evidence="1" type="ORF">V1478_003926</name>
</gene>
<keyword evidence="2" id="KW-1185">Reference proteome</keyword>
<proteinExistence type="predicted"/>
<organism evidence="1 2">
    <name type="scientific">Vespula squamosa</name>
    <name type="common">Southern yellow jacket</name>
    <name type="synonym">Wasp</name>
    <dbReference type="NCBI Taxonomy" id="30214"/>
    <lineage>
        <taxon>Eukaryota</taxon>
        <taxon>Metazoa</taxon>
        <taxon>Ecdysozoa</taxon>
        <taxon>Arthropoda</taxon>
        <taxon>Hexapoda</taxon>
        <taxon>Insecta</taxon>
        <taxon>Pterygota</taxon>
        <taxon>Neoptera</taxon>
        <taxon>Endopterygota</taxon>
        <taxon>Hymenoptera</taxon>
        <taxon>Apocrita</taxon>
        <taxon>Aculeata</taxon>
        <taxon>Vespoidea</taxon>
        <taxon>Vespidae</taxon>
        <taxon>Vespinae</taxon>
        <taxon>Vespula</taxon>
    </lineage>
</organism>
<evidence type="ECO:0000313" key="2">
    <source>
        <dbReference type="Proteomes" id="UP001607302"/>
    </source>
</evidence>
<evidence type="ECO:0000313" key="1">
    <source>
        <dbReference type="EMBL" id="KAL2734228.1"/>
    </source>
</evidence>
<accession>A0ABD2BN76</accession>
<protein>
    <submittedName>
        <fullName evidence="1">Uncharacterized protein</fullName>
    </submittedName>
</protein>
<comment type="caution">
    <text evidence="1">The sequence shown here is derived from an EMBL/GenBank/DDBJ whole genome shotgun (WGS) entry which is preliminary data.</text>
</comment>
<sequence length="80" mass="9474">MERKVRVMFKTIELCCARYLDNFRHTTSFRDKRFLRCGQRTGTDYDLARSSITANEVGTRDLPRLHLEVDPESPSPRWLL</sequence>